<sequence>MSTVPPPRSMPHIEKTPFDARAIRALSSRDGKLRNWPVVYTISSDKDIYVGESINAVSRMLQHLDTGKAKLLNEARIILDQTFNKSVCLDLESFLIRLFAGDGQFQVLNRNDGVTDADYFQRDYYRDAFEEIFNELRADGIFEKSISEIENTDLFKLSPFKALNVDQEIVINDILEGLFDDLAISRQSTAVVEGGPGTGKTIVAIYLLKLLSDIRNQTDQENTEAESLFAEYFLDGYPTLLAGTKVGLVVPQQSLRKSIQKVFRRTPGLDASMVVTPFDVAKSSVDYDFLVIDEAHRLGQYAAQSSGPMNLQFRTASRSVVRDGEDWKSLTQIDWLIRRSKHQVFLVDEGQGVRPNDVPASALKSLRSATADGRTYKLQSQMRVAAGDDYLGFIRDVLSSRPPQSLPIFENYDLRFFDDIEAMDAEIRKRDEEHSLARMVAGYAWPWNSKPKRGSKPDPSIADIKIGGYERRWNGTDTDWINSEGSVNEVGSIHTVQGYDLNYAGVIIGNDLYYNPSTLDIEFDRSCYFDKKGKANNNLLGIEYRDSDILAMVKNIYSVLLTRGMRGTYVYVCDSALREHLRPFFPATLRE</sequence>
<dbReference type="AlphaFoldDB" id="A0A1H1NU46"/>
<dbReference type="SUPFAM" id="SSF52540">
    <property type="entry name" value="P-loop containing nucleoside triphosphate hydrolases"/>
    <property type="match status" value="1"/>
</dbReference>
<evidence type="ECO:0000313" key="2">
    <source>
        <dbReference type="EMBL" id="SDS02498.1"/>
    </source>
</evidence>
<feature type="domain" description="Schlafen group 3-like DNA/RNA helicase" evidence="1">
    <location>
        <begin position="189"/>
        <end position="574"/>
    </location>
</feature>
<dbReference type="Proteomes" id="UP000185663">
    <property type="component" value="Chromosome I"/>
</dbReference>
<dbReference type="STRING" id="545619.SAMN04489860_0621"/>
<evidence type="ECO:0000313" key="3">
    <source>
        <dbReference type="Proteomes" id="UP000185663"/>
    </source>
</evidence>
<accession>A0A1H1NU46</accession>
<keyword evidence="3" id="KW-1185">Reference proteome</keyword>
<proteinExistence type="predicted"/>
<dbReference type="EMBL" id="LT629776">
    <property type="protein sequence ID" value="SDS02498.1"/>
    <property type="molecule type" value="Genomic_DNA"/>
</dbReference>
<dbReference type="Pfam" id="PF09848">
    <property type="entry name" value="SLFN-g3_helicase"/>
    <property type="match status" value="1"/>
</dbReference>
<protein>
    <recommendedName>
        <fullName evidence="1">Schlafen group 3-like DNA/RNA helicase domain-containing protein</fullName>
    </recommendedName>
</protein>
<organism evidence="2 3">
    <name type="scientific">Paraoerskovia marina</name>
    <dbReference type="NCBI Taxonomy" id="545619"/>
    <lineage>
        <taxon>Bacteria</taxon>
        <taxon>Bacillati</taxon>
        <taxon>Actinomycetota</taxon>
        <taxon>Actinomycetes</taxon>
        <taxon>Micrococcales</taxon>
        <taxon>Cellulomonadaceae</taxon>
        <taxon>Paraoerskovia</taxon>
    </lineage>
</organism>
<dbReference type="InterPro" id="IPR018647">
    <property type="entry name" value="SLFN_3-like_DNA/RNA_helicase"/>
</dbReference>
<dbReference type="Gene3D" id="3.40.50.300">
    <property type="entry name" value="P-loop containing nucleotide triphosphate hydrolases"/>
    <property type="match status" value="1"/>
</dbReference>
<dbReference type="RefSeq" id="WP_231959271.1">
    <property type="nucleotide sequence ID" value="NZ_LT629776.1"/>
</dbReference>
<dbReference type="InterPro" id="IPR027417">
    <property type="entry name" value="P-loop_NTPase"/>
</dbReference>
<name>A0A1H1NU46_9CELL</name>
<gene>
    <name evidence="2" type="ORF">SAMN04489860_0621</name>
</gene>
<evidence type="ECO:0000259" key="1">
    <source>
        <dbReference type="Pfam" id="PF09848"/>
    </source>
</evidence>
<reference evidence="2 3" key="1">
    <citation type="submission" date="2016-10" db="EMBL/GenBank/DDBJ databases">
        <authorList>
            <person name="de Groot N.N."/>
        </authorList>
    </citation>
    <scope>NUCLEOTIDE SEQUENCE [LARGE SCALE GENOMIC DNA]</scope>
    <source>
        <strain evidence="2 3">DSM 22126</strain>
    </source>
</reference>
<dbReference type="CDD" id="cd10439">
    <property type="entry name" value="GIY-YIG_COG3410"/>
    <property type="match status" value="1"/>
</dbReference>